<reference evidence="3" key="1">
    <citation type="submission" date="2016-10" db="EMBL/GenBank/DDBJ databases">
        <authorList>
            <person name="Varghese N."/>
            <person name="Submissions S."/>
        </authorList>
    </citation>
    <scope>NUCLEOTIDE SEQUENCE [LARGE SCALE GENOMIC DNA]</scope>
    <source>
        <strain evidence="3">IBRC-M 10043</strain>
    </source>
</reference>
<dbReference type="Proteomes" id="UP000198775">
    <property type="component" value="Unassembled WGS sequence"/>
</dbReference>
<evidence type="ECO:0000313" key="3">
    <source>
        <dbReference type="Proteomes" id="UP000198775"/>
    </source>
</evidence>
<dbReference type="EMBL" id="FOCX01000005">
    <property type="protein sequence ID" value="SEN76968.1"/>
    <property type="molecule type" value="Genomic_DNA"/>
</dbReference>
<dbReference type="Pfam" id="PF22751">
    <property type="entry name" value="DUF488-N3a"/>
    <property type="match status" value="1"/>
</dbReference>
<protein>
    <recommendedName>
        <fullName evidence="1">DUF488 domain-containing protein</fullName>
    </recommendedName>
</protein>
<name>A0A1H8JA38_9EURY</name>
<proteinExistence type="predicted"/>
<dbReference type="InterPro" id="IPR054495">
    <property type="entry name" value="DUF488-N3a"/>
</dbReference>
<evidence type="ECO:0000259" key="1">
    <source>
        <dbReference type="Pfam" id="PF22751"/>
    </source>
</evidence>
<gene>
    <name evidence="2" type="ORF">SAMN05216388_10054</name>
</gene>
<accession>A0A1H8JA38</accession>
<feature type="domain" description="DUF488" evidence="1">
    <location>
        <begin position="26"/>
        <end position="144"/>
    </location>
</feature>
<dbReference type="RefSeq" id="WP_092658765.1">
    <property type="nucleotide sequence ID" value="NZ_FOCX01000005.1"/>
</dbReference>
<dbReference type="OrthoDB" id="200377at2157"/>
<sequence>MARPSAAGEVAETYVAALQHDLVAFEDAALVGVVRQPTGWFHGAVDENRPALGPPQELLAETKQRHEDLKMQGLCDEGAHNAAWDEVGFEERYRGHVRESADAQAALDDLAERVRDGETVVLVCFEGEDKRCHRHVLVELLDERLADGI</sequence>
<keyword evidence="3" id="KW-1185">Reference proteome</keyword>
<dbReference type="AlphaFoldDB" id="A0A1H8JA38"/>
<organism evidence="2 3">
    <name type="scientific">Halorientalis persicus</name>
    <dbReference type="NCBI Taxonomy" id="1367881"/>
    <lineage>
        <taxon>Archaea</taxon>
        <taxon>Methanobacteriati</taxon>
        <taxon>Methanobacteriota</taxon>
        <taxon>Stenosarchaea group</taxon>
        <taxon>Halobacteria</taxon>
        <taxon>Halobacteriales</taxon>
        <taxon>Haloarculaceae</taxon>
        <taxon>Halorientalis</taxon>
    </lineage>
</organism>
<evidence type="ECO:0000313" key="2">
    <source>
        <dbReference type="EMBL" id="SEN76968.1"/>
    </source>
</evidence>